<dbReference type="InterPro" id="IPR016024">
    <property type="entry name" value="ARM-type_fold"/>
</dbReference>
<keyword evidence="19" id="KW-1185">Reference proteome</keyword>
<keyword evidence="2" id="KW-0488">Methylation</keyword>
<comment type="function">
    <text evidence="11">Appears to play a role in the switch from cap-dependent to IRES-mediated translation during mitosis, apoptosis and viral infection. Cleaved by some caspases and viral proteases.</text>
</comment>
<feature type="region of interest" description="Disordered" evidence="15">
    <location>
        <begin position="386"/>
        <end position="414"/>
    </location>
</feature>
<feature type="compositionally biased region" description="Polar residues" evidence="15">
    <location>
        <begin position="603"/>
        <end position="612"/>
    </location>
</feature>
<reference evidence="18" key="2">
    <citation type="submission" date="2020-05" db="UniProtKB">
        <authorList>
            <consortium name="EnsemblMetazoa"/>
        </authorList>
    </citation>
    <scope>IDENTIFICATION</scope>
    <source>
        <strain evidence="18">FAR1</strain>
    </source>
</reference>
<feature type="compositionally biased region" description="Basic residues" evidence="15">
    <location>
        <begin position="299"/>
        <end position="308"/>
    </location>
</feature>
<dbReference type="PANTHER" id="PTHR23253">
    <property type="entry name" value="EUKARYOTIC TRANSLATION INITIATION FACTOR 4 GAMMA"/>
    <property type="match status" value="1"/>
</dbReference>
<dbReference type="EMBL" id="AXCN02001904">
    <property type="status" value="NOT_ANNOTATED_CDS"/>
    <property type="molecule type" value="Genomic_DNA"/>
</dbReference>
<evidence type="ECO:0000256" key="12">
    <source>
        <dbReference type="ARBA" id="ARBA00040449"/>
    </source>
</evidence>
<reference evidence="19" key="1">
    <citation type="submission" date="2014-01" db="EMBL/GenBank/DDBJ databases">
        <title>The Genome Sequence of Anopheles farauti FAR1 (V2).</title>
        <authorList>
            <consortium name="The Broad Institute Genomics Platform"/>
            <person name="Neafsey D.E."/>
            <person name="Besansky N."/>
            <person name="Howell P."/>
            <person name="Walton C."/>
            <person name="Young S.K."/>
            <person name="Zeng Q."/>
            <person name="Gargeya S."/>
            <person name="Fitzgerald M."/>
            <person name="Haas B."/>
            <person name="Abouelleil A."/>
            <person name="Allen A.W."/>
            <person name="Alvarado L."/>
            <person name="Arachchi H.M."/>
            <person name="Berlin A.M."/>
            <person name="Chapman S.B."/>
            <person name="Gainer-Dewar J."/>
            <person name="Goldberg J."/>
            <person name="Griggs A."/>
            <person name="Gujja S."/>
            <person name="Hansen M."/>
            <person name="Howarth C."/>
            <person name="Imamovic A."/>
            <person name="Ireland A."/>
            <person name="Larimer J."/>
            <person name="McCowan C."/>
            <person name="Murphy C."/>
            <person name="Pearson M."/>
            <person name="Poon T.W."/>
            <person name="Priest M."/>
            <person name="Roberts A."/>
            <person name="Saif S."/>
            <person name="Shea T."/>
            <person name="Sisk P."/>
            <person name="Sykes S."/>
            <person name="Wortman J."/>
            <person name="Nusbaum C."/>
            <person name="Birren B."/>
        </authorList>
    </citation>
    <scope>NUCLEOTIDE SEQUENCE [LARGE SCALE GENOMIC DNA]</scope>
    <source>
        <strain evidence="19">FAR1</strain>
    </source>
</reference>
<comment type="subunit">
    <text evidence="13">Interacts with the serine/threonine protein kinases MKNK1 and MKNK2. Binds EIF4A and EIF3. Interacts with MIF4GD. Interacts with DAZAP2.</text>
</comment>
<feature type="compositionally biased region" description="Basic and acidic residues" evidence="15">
    <location>
        <begin position="763"/>
        <end position="817"/>
    </location>
</feature>
<dbReference type="AlphaFoldDB" id="A0A182QW83"/>
<dbReference type="InterPro" id="IPR003307">
    <property type="entry name" value="W2_domain"/>
</dbReference>
<feature type="region of interest" description="Disordered" evidence="15">
    <location>
        <begin position="668"/>
        <end position="740"/>
    </location>
</feature>
<feature type="coiled-coil region" evidence="14">
    <location>
        <begin position="1097"/>
        <end position="1124"/>
    </location>
</feature>
<evidence type="ECO:0000256" key="4">
    <source>
        <dbReference type="ARBA" id="ARBA00022499"/>
    </source>
</evidence>
<dbReference type="Proteomes" id="UP000075886">
    <property type="component" value="Unassembled WGS sequence"/>
</dbReference>
<dbReference type="GO" id="GO:0016281">
    <property type="term" value="C:eukaryotic translation initiation factor 4F complex"/>
    <property type="evidence" value="ECO:0007669"/>
    <property type="project" value="TreeGrafter"/>
</dbReference>
<feature type="compositionally biased region" description="Basic and acidic residues" evidence="15">
    <location>
        <begin position="618"/>
        <end position="648"/>
    </location>
</feature>
<proteinExistence type="inferred from homology"/>
<dbReference type="CDD" id="cd11559">
    <property type="entry name" value="W2_eIF4G1_like"/>
    <property type="match status" value="1"/>
</dbReference>
<evidence type="ECO:0000256" key="11">
    <source>
        <dbReference type="ARBA" id="ARBA00037759"/>
    </source>
</evidence>
<dbReference type="InterPro" id="IPR003891">
    <property type="entry name" value="Initiation_fac_eIF4g_MI"/>
</dbReference>
<evidence type="ECO:0000256" key="6">
    <source>
        <dbReference type="ARBA" id="ARBA00022553"/>
    </source>
</evidence>
<evidence type="ECO:0000256" key="7">
    <source>
        <dbReference type="ARBA" id="ARBA00022843"/>
    </source>
</evidence>
<feature type="region of interest" description="Disordered" evidence="15">
    <location>
        <begin position="517"/>
        <end position="648"/>
    </location>
</feature>
<feature type="domain" description="W2" evidence="16">
    <location>
        <begin position="1036"/>
        <end position="1216"/>
    </location>
</feature>
<evidence type="ECO:0000256" key="8">
    <source>
        <dbReference type="ARBA" id="ARBA00022845"/>
    </source>
</evidence>
<evidence type="ECO:0000259" key="16">
    <source>
        <dbReference type="PROSITE" id="PS51363"/>
    </source>
</evidence>
<dbReference type="Pfam" id="PF02020">
    <property type="entry name" value="W2"/>
    <property type="match status" value="1"/>
</dbReference>
<evidence type="ECO:0000256" key="13">
    <source>
        <dbReference type="ARBA" id="ARBA00046720"/>
    </source>
</evidence>
<feature type="domain" description="MI" evidence="17">
    <location>
        <begin position="862"/>
        <end position="986"/>
    </location>
</feature>
<dbReference type="InterPro" id="IPR003890">
    <property type="entry name" value="MIF4G-like_typ-3"/>
</dbReference>
<evidence type="ECO:0000256" key="9">
    <source>
        <dbReference type="ARBA" id="ARBA00022917"/>
    </source>
</evidence>
<feature type="compositionally biased region" description="Low complexity" evidence="15">
    <location>
        <begin position="248"/>
        <end position="259"/>
    </location>
</feature>
<evidence type="ECO:0000256" key="5">
    <source>
        <dbReference type="ARBA" id="ARBA00022540"/>
    </source>
</evidence>
<keyword evidence="7" id="KW-0832">Ubl conjugation</keyword>
<feature type="compositionally biased region" description="Gly residues" evidence="15">
    <location>
        <begin position="309"/>
        <end position="333"/>
    </location>
</feature>
<comment type="similarity">
    <text evidence="1">Belongs to the eukaryotic initiation factor 4G family.</text>
</comment>
<dbReference type="GO" id="GO:0003743">
    <property type="term" value="F:translation initiation factor activity"/>
    <property type="evidence" value="ECO:0007669"/>
    <property type="project" value="UniProtKB-KW"/>
</dbReference>
<evidence type="ECO:0000259" key="17">
    <source>
        <dbReference type="PROSITE" id="PS51366"/>
    </source>
</evidence>
<feature type="region of interest" description="Disordered" evidence="15">
    <location>
        <begin position="248"/>
        <end position="334"/>
    </location>
</feature>
<evidence type="ECO:0000313" key="18">
    <source>
        <dbReference type="EnsemblMetazoa" id="AFAF018109-PA"/>
    </source>
</evidence>
<protein>
    <recommendedName>
        <fullName evidence="12">Eukaryotic translation initiation factor 4 gamma 2</fullName>
    </recommendedName>
</protein>
<keyword evidence="6" id="KW-0597">Phosphoprotein</keyword>
<dbReference type="PROSITE" id="PS51366">
    <property type="entry name" value="MI"/>
    <property type="match status" value="1"/>
</dbReference>
<dbReference type="PROSITE" id="PS51363">
    <property type="entry name" value="W2"/>
    <property type="match status" value="1"/>
</dbReference>
<feature type="compositionally biased region" description="Basic and acidic residues" evidence="15">
    <location>
        <begin position="709"/>
        <end position="720"/>
    </location>
</feature>
<keyword evidence="8" id="KW-0810">Translation regulation</keyword>
<feature type="compositionally biased region" description="Low complexity" evidence="15">
    <location>
        <begin position="552"/>
        <end position="566"/>
    </location>
</feature>
<evidence type="ECO:0000256" key="1">
    <source>
        <dbReference type="ARBA" id="ARBA00005775"/>
    </source>
</evidence>
<dbReference type="VEuPathDB" id="VectorBase:AFAF018109"/>
<evidence type="ECO:0000313" key="19">
    <source>
        <dbReference type="Proteomes" id="UP000075886"/>
    </source>
</evidence>
<dbReference type="Gene3D" id="1.25.40.180">
    <property type="match status" value="3"/>
</dbReference>
<feature type="compositionally biased region" description="Basic and acidic residues" evidence="15">
    <location>
        <begin position="569"/>
        <end position="582"/>
    </location>
</feature>
<accession>A0A182QW83</accession>
<dbReference type="PANTHER" id="PTHR23253:SF9">
    <property type="entry name" value="EUKARYOTIC TRANSLATION INITIATION FACTOR 4 GAMMA 2"/>
    <property type="match status" value="1"/>
</dbReference>
<dbReference type="FunFam" id="1.25.40.180:FF:000064">
    <property type="entry name" value="Translation initiation factor 4G"/>
    <property type="match status" value="1"/>
</dbReference>
<dbReference type="STRING" id="69004.A0A182QW83"/>
<dbReference type="SMART" id="SM00543">
    <property type="entry name" value="MIF4G"/>
    <property type="match status" value="1"/>
</dbReference>
<feature type="compositionally biased region" description="Low complexity" evidence="15">
    <location>
        <begin position="471"/>
        <end position="481"/>
    </location>
</feature>
<evidence type="ECO:0000256" key="14">
    <source>
        <dbReference type="SAM" id="Coils"/>
    </source>
</evidence>
<dbReference type="GO" id="GO:0006417">
    <property type="term" value="P:regulation of translation"/>
    <property type="evidence" value="ECO:0007669"/>
    <property type="project" value="UniProtKB-KW"/>
</dbReference>
<dbReference type="Pfam" id="PF02854">
    <property type="entry name" value="MIF4G"/>
    <property type="match status" value="1"/>
</dbReference>
<keyword evidence="5" id="KW-0396">Initiation factor</keyword>
<feature type="compositionally biased region" description="Low complexity" evidence="15">
    <location>
        <begin position="824"/>
        <end position="846"/>
    </location>
</feature>
<feature type="compositionally biased region" description="Basic and acidic residues" evidence="15">
    <location>
        <begin position="668"/>
        <end position="678"/>
    </location>
</feature>
<dbReference type="SMART" id="SM00515">
    <property type="entry name" value="eIF5C"/>
    <property type="match status" value="1"/>
</dbReference>
<organism evidence="18 19">
    <name type="scientific">Anopheles farauti</name>
    <dbReference type="NCBI Taxonomy" id="69004"/>
    <lineage>
        <taxon>Eukaryota</taxon>
        <taxon>Metazoa</taxon>
        <taxon>Ecdysozoa</taxon>
        <taxon>Arthropoda</taxon>
        <taxon>Hexapoda</taxon>
        <taxon>Insecta</taxon>
        <taxon>Pterygota</taxon>
        <taxon>Neoptera</taxon>
        <taxon>Endopterygota</taxon>
        <taxon>Diptera</taxon>
        <taxon>Nematocera</taxon>
        <taxon>Culicoidea</taxon>
        <taxon>Culicidae</taxon>
        <taxon>Anophelinae</taxon>
        <taxon>Anopheles</taxon>
    </lineage>
</organism>
<keyword evidence="4" id="KW-1017">Isopeptide bond</keyword>
<keyword evidence="10" id="KW-0007">Acetylation</keyword>
<dbReference type="SUPFAM" id="SSF48371">
    <property type="entry name" value="ARM repeat"/>
    <property type="match status" value="3"/>
</dbReference>
<feature type="compositionally biased region" description="Polar residues" evidence="15">
    <location>
        <begin position="482"/>
        <end position="503"/>
    </location>
</feature>
<keyword evidence="9" id="KW-0648">Protein biosynthesis</keyword>
<evidence type="ECO:0000256" key="3">
    <source>
        <dbReference type="ARBA" id="ARBA00022491"/>
    </source>
</evidence>
<keyword evidence="14" id="KW-0175">Coiled coil</keyword>
<feature type="compositionally biased region" description="Acidic residues" evidence="15">
    <location>
        <begin position="679"/>
        <end position="691"/>
    </location>
</feature>
<name>A0A182QW83_9DIPT</name>
<feature type="compositionally biased region" description="Gly residues" evidence="15">
    <location>
        <begin position="267"/>
        <end position="279"/>
    </location>
</feature>
<dbReference type="EnsemblMetazoa" id="AFAF018109-RA">
    <property type="protein sequence ID" value="AFAF018109-PA"/>
    <property type="gene ID" value="AFAF018109"/>
</dbReference>
<keyword evidence="3" id="KW-0678">Repressor</keyword>
<feature type="region of interest" description="Disordered" evidence="15">
    <location>
        <begin position="756"/>
        <end position="846"/>
    </location>
</feature>
<feature type="compositionally biased region" description="Basic and acidic residues" evidence="15">
    <location>
        <begin position="533"/>
        <end position="543"/>
    </location>
</feature>
<feature type="region of interest" description="Disordered" evidence="15">
    <location>
        <begin position="471"/>
        <end position="504"/>
    </location>
</feature>
<evidence type="ECO:0000256" key="2">
    <source>
        <dbReference type="ARBA" id="ARBA00022481"/>
    </source>
</evidence>
<evidence type="ECO:0000256" key="10">
    <source>
        <dbReference type="ARBA" id="ARBA00022990"/>
    </source>
</evidence>
<feature type="compositionally biased region" description="Low complexity" evidence="15">
    <location>
        <begin position="280"/>
        <end position="298"/>
    </location>
</feature>
<evidence type="ECO:0000256" key="15">
    <source>
        <dbReference type="SAM" id="MobiDB-lite"/>
    </source>
</evidence>
<sequence length="1218" mass="135204">MYAQLCKRIQKELETDIDKSKSSTFLQILLNVCRDKFENRVQYSEKIINSESTLTDDLEEKKNVAKQKILGNVKFIGELYKLGMLVEAHLHKMLRSLFTNKSSSSTEKNCEDMECLAQLIRTCGKNLDTELGKQLMDQYFERIEKYSQSSMFPPRIRFILRDLIELRKNNWTPRKVALVEGPAPIQELNHDDDVLPPALNHLRNRDRDYRNNDRSEQRDWIGKFSLNLHNLNDGFNLLSVSSPSPLLPSSYNQSSNGYGNRDHRDNGGGGVGGGGGGGNYRMHNNRNNQNNYGNNNMRYNKHNNHHHQGGGGGGGMRGDGGNGSHSSGYGGNSGMMSNKDLAPRFKRNLMTPPQNPVEELQMRPTPNSLLFKANMNIKPQLPISSPIGGGGGGSSGNAKGIFNGPPSLNEFPSPLTTRTLLSEQRNAGQISGSAFSGGGSGGMMGAAGSIASGGSSGSLVGMRGGAGMANDNGAGGVNNMMSTGRNSGGSQQSPNPNAGSNMMNHRHQHATQGVTVRMIGGSSDGGNMHLNKHNSDHHQDSHSQQHHHHYQGHQQNSSSQMHNSGGRDMNGDRMINHHDTPTHNRQQLNDPLGSNLSGLSGAGTANGSTPMAHNNKMLHKEQAVVKQASSDKAEKKKKDKGLTKEDHMKRIATFVNDVMLKNIKQQIEEEERKKTDGEELKEEEKEEEEQVVENVETTTSPAPPPVKEVVVEVVDKREEAIAAPSPTPMASDANETVSSATAPLIENVEVLGETISADQNDLAAKEKKVVEEEEKEKEKEKENKGADSQGEEKVDVGSETQKDVDDSTAKTESDNKQQQDVAPAAEISATEATTSSQEEVKEQQQQQQQQQAVAAVTVPSAVLSETAKREEKQPVKKITLMETLVNAFCELKVPEKFMRDAMIAILNQVLDRSDAFHAKTIEFLRILHKESKLSQSAALESFKSLVNGMNEKEKTIPKITTIVASLLARTVAVKLCSLTDIASYTENGQHYPLFLLVLQHLHKQLGKQALQEMFNKSKVDLMASLPECDRTKDRMAEILEDRNLNFLYPLLRVQAELWKQIQSDANPQQFYKWIKENVESSCYAEPGFIVAIITVLLKYMNQESESLKEDKKRIEKEKEILSKYCPVLNAFLNGNNDLQLTAVYAIQVYWYSIGYPKGVLLRWFQEMYELSVIEEDAFLRYKEDVTDIYPGKGKALFQVNQWLTWLAEAEDEDDDEED</sequence>
<dbReference type="GO" id="GO:0003729">
    <property type="term" value="F:mRNA binding"/>
    <property type="evidence" value="ECO:0007669"/>
    <property type="project" value="TreeGrafter"/>
</dbReference>
<dbReference type="FunFam" id="1.25.40.180:FF:000106">
    <property type="entry name" value="Translation initiation factor 4G"/>
    <property type="match status" value="1"/>
</dbReference>